<dbReference type="EMBL" id="KI913221">
    <property type="protein sequence ID" value="ETV65932.1"/>
    <property type="molecule type" value="Genomic_DNA"/>
</dbReference>
<dbReference type="AlphaFoldDB" id="W4FEK6"/>
<dbReference type="SUPFAM" id="SSF52343">
    <property type="entry name" value="Ferredoxin reductase-like, C-terminal NADP-linked domain"/>
    <property type="match status" value="1"/>
</dbReference>
<dbReference type="InterPro" id="IPR023173">
    <property type="entry name" value="NADPH_Cyt_P450_Rdtase_alpha"/>
</dbReference>
<dbReference type="InterPro" id="IPR039261">
    <property type="entry name" value="FNR_nucleotide-bd"/>
</dbReference>
<dbReference type="Gene3D" id="2.40.30.10">
    <property type="entry name" value="Translation factors"/>
    <property type="match status" value="1"/>
</dbReference>
<dbReference type="RefSeq" id="XP_009844587.1">
    <property type="nucleotide sequence ID" value="XM_009846285.1"/>
</dbReference>
<dbReference type="Gene3D" id="1.20.990.10">
    <property type="entry name" value="NADPH-cytochrome p450 Reductase, Chain A, domain 3"/>
    <property type="match status" value="1"/>
</dbReference>
<dbReference type="GO" id="GO:0050660">
    <property type="term" value="F:flavin adenine dinucleotide binding"/>
    <property type="evidence" value="ECO:0007669"/>
    <property type="project" value="TreeGrafter"/>
</dbReference>
<evidence type="ECO:0000313" key="7">
    <source>
        <dbReference type="EMBL" id="ETV65932.1"/>
    </source>
</evidence>
<dbReference type="SUPFAM" id="SSF63380">
    <property type="entry name" value="Riboflavin synthase domain-like"/>
    <property type="match status" value="1"/>
</dbReference>
<dbReference type="Pfam" id="PF00667">
    <property type="entry name" value="FAD_binding_1"/>
    <property type="match status" value="1"/>
</dbReference>
<accession>W4FEK6</accession>
<dbReference type="InterPro" id="IPR001433">
    <property type="entry name" value="OxRdtase_FAD/NAD-bd"/>
</dbReference>
<sequence>MLRRSVFSGSGRWRIPRRYSIDAFLEFEREMAKKKRAASPPQPPAARRLVPPTKPLDSECCNLNCPNCVLLVYNEQLLEYEDSVRWEALATSSTDAFIKQFQATTPPPPPDVTLTWASPAQALHLHEQSGISSSTPVPPRGVHPHPVIVHQVLSETSSRSVHHIELDIAPQTTYDTAGNCNVHLPNANSVVTRCLKRLSNRPTTTSLVQVLPGHSKTYLPSNEWLSLTSLFTWYVDLSSTPTPRLLRHLSGYATAAPDQTKLAQWATDIPRTLSLVDVLEACPSVALSVEALLSLAPPLVVRSYTIASSPKTNHTSVALTVAAKPPPLDGRCSTHLASTTPFSSTVFASLAPSAFSQHWGAHYPPTVSLLWIGAGTGVAPFRGLIQELALVKNRPKVALYVGCREPSSDELYQCEMQTALATQVLSAYVPVYSNHPPTSHTQDGPWHVGAKLKQDAATVCQYLEHGTVYVCGSLAMGRDVKLALVNCLESHRGWSVDQAKAYVTSLQLNGRYVAEVW</sequence>
<name>W4FEK6_APHAT</name>
<dbReference type="EC" id="1.6.2.4" evidence="5"/>
<evidence type="ECO:0000256" key="4">
    <source>
        <dbReference type="ARBA" id="ARBA00023002"/>
    </source>
</evidence>
<dbReference type="PROSITE" id="PS51384">
    <property type="entry name" value="FAD_FR"/>
    <property type="match status" value="1"/>
</dbReference>
<organism evidence="7">
    <name type="scientific">Aphanomyces astaci</name>
    <name type="common">Crayfish plague agent</name>
    <dbReference type="NCBI Taxonomy" id="112090"/>
    <lineage>
        <taxon>Eukaryota</taxon>
        <taxon>Sar</taxon>
        <taxon>Stramenopiles</taxon>
        <taxon>Oomycota</taxon>
        <taxon>Saprolegniomycetes</taxon>
        <taxon>Saprolegniales</taxon>
        <taxon>Verrucalvaceae</taxon>
        <taxon>Aphanomyces</taxon>
    </lineage>
</organism>
<dbReference type="InterPro" id="IPR001709">
    <property type="entry name" value="Flavoprot_Pyr_Nucl_cyt_Rdtase"/>
</dbReference>
<evidence type="ECO:0000259" key="6">
    <source>
        <dbReference type="PROSITE" id="PS51384"/>
    </source>
</evidence>
<dbReference type="InterPro" id="IPR017927">
    <property type="entry name" value="FAD-bd_FR_type"/>
</dbReference>
<protein>
    <recommendedName>
        <fullName evidence="5">NADPH--hemoprotein reductase</fullName>
        <ecNumber evidence="5">1.6.2.4</ecNumber>
    </recommendedName>
</protein>
<evidence type="ECO:0000256" key="2">
    <source>
        <dbReference type="ARBA" id="ARBA00022630"/>
    </source>
</evidence>
<dbReference type="GO" id="GO:0003958">
    <property type="term" value="F:NADPH-hemoprotein reductase activity"/>
    <property type="evidence" value="ECO:0007669"/>
    <property type="project" value="UniProtKB-EC"/>
</dbReference>
<proteinExistence type="predicted"/>
<dbReference type="Gene3D" id="3.40.50.80">
    <property type="entry name" value="Nucleotide-binding domain of ferredoxin-NADP reductase (FNR) module"/>
    <property type="match status" value="1"/>
</dbReference>
<keyword evidence="2" id="KW-0285">Flavoprotein</keyword>
<feature type="domain" description="FAD-binding FR-type" evidence="6">
    <location>
        <begin position="142"/>
        <end position="365"/>
    </location>
</feature>
<keyword evidence="3" id="KW-0274">FAD</keyword>
<evidence type="ECO:0000256" key="5">
    <source>
        <dbReference type="ARBA" id="ARBA00023797"/>
    </source>
</evidence>
<reference evidence="7" key="1">
    <citation type="submission" date="2013-12" db="EMBL/GenBank/DDBJ databases">
        <title>The Genome Sequence of Aphanomyces astaci APO3.</title>
        <authorList>
            <consortium name="The Broad Institute Genomics Platform"/>
            <person name="Russ C."/>
            <person name="Tyler B."/>
            <person name="van West P."/>
            <person name="Dieguez-Uribeondo J."/>
            <person name="Young S.K."/>
            <person name="Zeng Q."/>
            <person name="Gargeya S."/>
            <person name="Fitzgerald M."/>
            <person name="Abouelleil A."/>
            <person name="Alvarado L."/>
            <person name="Chapman S.B."/>
            <person name="Gainer-Dewar J."/>
            <person name="Goldberg J."/>
            <person name="Griggs A."/>
            <person name="Gujja S."/>
            <person name="Hansen M."/>
            <person name="Howarth C."/>
            <person name="Imamovic A."/>
            <person name="Ireland A."/>
            <person name="Larimer J."/>
            <person name="McCowan C."/>
            <person name="Murphy C."/>
            <person name="Pearson M."/>
            <person name="Poon T.W."/>
            <person name="Priest M."/>
            <person name="Roberts A."/>
            <person name="Saif S."/>
            <person name="Shea T."/>
            <person name="Sykes S."/>
            <person name="Wortman J."/>
            <person name="Nusbaum C."/>
            <person name="Birren B."/>
        </authorList>
    </citation>
    <scope>NUCLEOTIDE SEQUENCE [LARGE SCALE GENOMIC DNA]</scope>
    <source>
        <strain evidence="7">APO3</strain>
    </source>
</reference>
<dbReference type="PRINTS" id="PR00371">
    <property type="entry name" value="FPNCR"/>
</dbReference>
<evidence type="ECO:0000256" key="1">
    <source>
        <dbReference type="ARBA" id="ARBA00001974"/>
    </source>
</evidence>
<gene>
    <name evidence="7" type="ORF">H257_17480</name>
</gene>
<dbReference type="STRING" id="112090.W4FEK6"/>
<dbReference type="PANTHER" id="PTHR19384:SF17">
    <property type="entry name" value="NADPH--CYTOCHROME P450 REDUCTASE"/>
    <property type="match status" value="1"/>
</dbReference>
<dbReference type="GO" id="GO:0005829">
    <property type="term" value="C:cytosol"/>
    <property type="evidence" value="ECO:0007669"/>
    <property type="project" value="TreeGrafter"/>
</dbReference>
<dbReference type="OrthoDB" id="1688044at2759"/>
<dbReference type="VEuPathDB" id="FungiDB:H257_17480"/>
<dbReference type="GO" id="GO:0010181">
    <property type="term" value="F:FMN binding"/>
    <property type="evidence" value="ECO:0007669"/>
    <property type="project" value="TreeGrafter"/>
</dbReference>
<dbReference type="Pfam" id="PF00175">
    <property type="entry name" value="NAD_binding_1"/>
    <property type="match status" value="1"/>
</dbReference>
<keyword evidence="4" id="KW-0560">Oxidoreductase</keyword>
<dbReference type="InterPro" id="IPR017938">
    <property type="entry name" value="Riboflavin_synthase-like_b-brl"/>
</dbReference>
<dbReference type="GeneID" id="20819476"/>
<dbReference type="PANTHER" id="PTHR19384">
    <property type="entry name" value="NITRIC OXIDE SYNTHASE-RELATED"/>
    <property type="match status" value="1"/>
</dbReference>
<comment type="cofactor">
    <cofactor evidence="1">
        <name>FAD</name>
        <dbReference type="ChEBI" id="CHEBI:57692"/>
    </cofactor>
</comment>
<evidence type="ECO:0000256" key="3">
    <source>
        <dbReference type="ARBA" id="ARBA00022827"/>
    </source>
</evidence>
<dbReference type="InterPro" id="IPR003097">
    <property type="entry name" value="CysJ-like_FAD-binding"/>
</dbReference>